<proteinExistence type="predicted"/>
<evidence type="ECO:0000313" key="7">
    <source>
        <dbReference type="Proteomes" id="UP001153714"/>
    </source>
</evidence>
<evidence type="ECO:0000256" key="4">
    <source>
        <dbReference type="SAM" id="MobiDB-lite"/>
    </source>
</evidence>
<feature type="region of interest" description="Disordered" evidence="4">
    <location>
        <begin position="207"/>
        <end position="271"/>
    </location>
</feature>
<evidence type="ECO:0000313" key="6">
    <source>
        <dbReference type="EMBL" id="CAG9790617.1"/>
    </source>
</evidence>
<dbReference type="PANTHER" id="PTHR21402">
    <property type="entry name" value="GAMETOCYTE SPECIFIC FACTOR 1-RELATED"/>
    <property type="match status" value="1"/>
</dbReference>
<keyword evidence="3" id="KW-0862">Zinc</keyword>
<dbReference type="InterPro" id="IPR036236">
    <property type="entry name" value="Znf_C2H2_sf"/>
</dbReference>
<feature type="compositionally biased region" description="Basic and acidic residues" evidence="4">
    <location>
        <begin position="252"/>
        <end position="271"/>
    </location>
</feature>
<reference evidence="6" key="1">
    <citation type="submission" date="2021-12" db="EMBL/GenBank/DDBJ databases">
        <authorList>
            <person name="King R."/>
        </authorList>
    </citation>
    <scope>NUCLEOTIDE SEQUENCE</scope>
</reference>
<evidence type="ECO:0000256" key="1">
    <source>
        <dbReference type="ARBA" id="ARBA00022723"/>
    </source>
</evidence>
<evidence type="ECO:0000256" key="2">
    <source>
        <dbReference type="ARBA" id="ARBA00022771"/>
    </source>
</evidence>
<accession>A0A9N9R6N2</accession>
<reference evidence="6" key="2">
    <citation type="submission" date="2022-10" db="EMBL/GenBank/DDBJ databases">
        <authorList>
            <consortium name="ENA_rothamsted_submissions"/>
            <consortium name="culmorum"/>
            <person name="King R."/>
        </authorList>
    </citation>
    <scope>NUCLEOTIDE SEQUENCE</scope>
</reference>
<feature type="region of interest" description="Disordered" evidence="4">
    <location>
        <begin position="142"/>
        <end position="172"/>
    </location>
</feature>
<protein>
    <recommendedName>
        <fullName evidence="5">CHHC U11-48K-type domain-containing protein</fullName>
    </recommendedName>
</protein>
<dbReference type="GO" id="GO:0008270">
    <property type="term" value="F:zinc ion binding"/>
    <property type="evidence" value="ECO:0007669"/>
    <property type="project" value="UniProtKB-KW"/>
</dbReference>
<evidence type="ECO:0000256" key="3">
    <source>
        <dbReference type="ARBA" id="ARBA00022833"/>
    </source>
</evidence>
<dbReference type="PROSITE" id="PS51800">
    <property type="entry name" value="ZF_CHHC_U11_48K"/>
    <property type="match status" value="1"/>
</dbReference>
<keyword evidence="7" id="KW-1185">Reference proteome</keyword>
<dbReference type="OrthoDB" id="5839404at2759"/>
<dbReference type="InterPro" id="IPR051591">
    <property type="entry name" value="UPF0224_FAM112_RNA_Proc"/>
</dbReference>
<gene>
    <name evidence="6" type="ORF">DIATSA_LOCUS8282</name>
</gene>
<dbReference type="EMBL" id="OU893354">
    <property type="protein sequence ID" value="CAG9790617.1"/>
    <property type="molecule type" value="Genomic_DNA"/>
</dbReference>
<dbReference type="SUPFAM" id="SSF57667">
    <property type="entry name" value="beta-beta-alpha zinc fingers"/>
    <property type="match status" value="1"/>
</dbReference>
<dbReference type="Pfam" id="PF05253">
    <property type="entry name" value="zf-U11-48K"/>
    <property type="match status" value="1"/>
</dbReference>
<dbReference type="PANTHER" id="PTHR21402:SF5">
    <property type="entry name" value="GAMETOCYTE SPECIFIC FACTOR 1"/>
    <property type="match status" value="1"/>
</dbReference>
<dbReference type="AlphaFoldDB" id="A0A9N9R6N2"/>
<sequence>MNGFVSSTENLSTQFRYRIMSDPQPNQLVTCPYNKAHQVEHYRMHIHLQKCRKQHPNCNKSTCPIDSTHIVNDVELDTNKKQRVKIGTFESIDMPIICGVAHGSVGQSLFLVYINELCDKPSNATIFSYADDTALIFRGEPRSESLEAPSNHPDPQHRTPESRATLRPSGDTSSWGDALLYHITVCPKRHLLDTQMYVVDDEQRPPVEVQPLPSISQAQEENWDDEVSTSYTPDPSKKGSHIIKKVKGATPSERRKARMEGVRTYRPPEDS</sequence>
<dbReference type="Proteomes" id="UP001153714">
    <property type="component" value="Chromosome 23"/>
</dbReference>
<name>A0A9N9R6N2_9NEOP</name>
<evidence type="ECO:0000259" key="5">
    <source>
        <dbReference type="PROSITE" id="PS51800"/>
    </source>
</evidence>
<keyword evidence="2" id="KW-0863">Zinc-finger</keyword>
<feature type="compositionally biased region" description="Basic residues" evidence="4">
    <location>
        <begin position="238"/>
        <end position="247"/>
    </location>
</feature>
<organism evidence="6 7">
    <name type="scientific">Diatraea saccharalis</name>
    <name type="common">sugarcane borer</name>
    <dbReference type="NCBI Taxonomy" id="40085"/>
    <lineage>
        <taxon>Eukaryota</taxon>
        <taxon>Metazoa</taxon>
        <taxon>Ecdysozoa</taxon>
        <taxon>Arthropoda</taxon>
        <taxon>Hexapoda</taxon>
        <taxon>Insecta</taxon>
        <taxon>Pterygota</taxon>
        <taxon>Neoptera</taxon>
        <taxon>Endopterygota</taxon>
        <taxon>Lepidoptera</taxon>
        <taxon>Glossata</taxon>
        <taxon>Ditrysia</taxon>
        <taxon>Pyraloidea</taxon>
        <taxon>Crambidae</taxon>
        <taxon>Crambinae</taxon>
        <taxon>Diatraea</taxon>
    </lineage>
</organism>
<feature type="domain" description="CHHC U11-48K-type" evidence="5">
    <location>
        <begin position="28"/>
        <end position="55"/>
    </location>
</feature>
<keyword evidence="1" id="KW-0479">Metal-binding</keyword>
<dbReference type="InterPro" id="IPR022776">
    <property type="entry name" value="TRM13/UPF0224_CHHC_Znf_dom"/>
</dbReference>